<evidence type="ECO:0000313" key="3">
    <source>
        <dbReference type="Proteomes" id="UP000178089"/>
    </source>
</evidence>
<dbReference type="Proteomes" id="UP000178089">
    <property type="component" value="Unassembled WGS sequence"/>
</dbReference>
<keyword evidence="1" id="KW-0472">Membrane</keyword>
<reference evidence="2 3" key="1">
    <citation type="journal article" date="2016" name="Nat. Commun.">
        <title>Thousands of microbial genomes shed light on interconnected biogeochemical processes in an aquifer system.</title>
        <authorList>
            <person name="Anantharaman K."/>
            <person name="Brown C.T."/>
            <person name="Hug L.A."/>
            <person name="Sharon I."/>
            <person name="Castelle C.J."/>
            <person name="Probst A.J."/>
            <person name="Thomas B.C."/>
            <person name="Singh A."/>
            <person name="Wilkins M.J."/>
            <person name="Karaoz U."/>
            <person name="Brodie E.L."/>
            <person name="Williams K.H."/>
            <person name="Hubbard S.S."/>
            <person name="Banfield J.F."/>
        </authorList>
    </citation>
    <scope>NUCLEOTIDE SEQUENCE [LARGE SCALE GENOMIC DNA]</scope>
</reference>
<dbReference type="EMBL" id="MHRT01000010">
    <property type="protein sequence ID" value="OHA28713.1"/>
    <property type="molecule type" value="Genomic_DNA"/>
</dbReference>
<accession>A0A1G2MY62</accession>
<name>A0A1G2MY62_9BACT</name>
<gene>
    <name evidence="2" type="ORF">A3F51_03000</name>
</gene>
<keyword evidence="1" id="KW-0812">Transmembrane</keyword>
<feature type="transmembrane region" description="Helical" evidence="1">
    <location>
        <begin position="48"/>
        <end position="70"/>
    </location>
</feature>
<evidence type="ECO:0000256" key="1">
    <source>
        <dbReference type="SAM" id="Phobius"/>
    </source>
</evidence>
<comment type="caution">
    <text evidence="2">The sequence shown here is derived from an EMBL/GenBank/DDBJ whole genome shotgun (WGS) entry which is preliminary data.</text>
</comment>
<dbReference type="STRING" id="1802315.A3F51_03000"/>
<evidence type="ECO:0000313" key="2">
    <source>
        <dbReference type="EMBL" id="OHA28713.1"/>
    </source>
</evidence>
<organism evidence="2 3">
    <name type="scientific">Candidatus Taylorbacteria bacterium RIFCSPHIGHO2_12_FULL_45_16</name>
    <dbReference type="NCBI Taxonomy" id="1802315"/>
    <lineage>
        <taxon>Bacteria</taxon>
        <taxon>Candidatus Tayloriibacteriota</taxon>
    </lineage>
</organism>
<dbReference type="AlphaFoldDB" id="A0A1G2MY62"/>
<proteinExistence type="predicted"/>
<keyword evidence="1" id="KW-1133">Transmembrane helix</keyword>
<protein>
    <submittedName>
        <fullName evidence="2">Uncharacterized protein</fullName>
    </submittedName>
</protein>
<sequence>MPPVTDIDPIPVVSVGPPEIDLLGFLEKIYHQLADWSPAIFSGAKTTFGILVGISLPLSLFFVIVIVYCVEQLKYIRKKEELIYDTKVEPAYQETSAGDPALSHRFENVIRHIESPNQNDWKQAILEADMILDDILTGMGYKGESIGEKLKRVVSGDFKTIQDAWEAHKVRNQIAHEPGFNLTHHDALQAVNLYKKVFEEFYYI</sequence>